<dbReference type="PROSITE" id="PS51257">
    <property type="entry name" value="PROKAR_LIPOPROTEIN"/>
    <property type="match status" value="1"/>
</dbReference>
<evidence type="ECO:0000313" key="1">
    <source>
        <dbReference type="EMBL" id="OGH69351.1"/>
    </source>
</evidence>
<sequence>MRSFILIAVVAAVVACNDFTPTVAPVVPTIAPEPVQVRPPEPEMITIKDLDGTTYLTIGDVERAKPTCAFFRAYDTAAFLDPEAKHVAPDERYGAERLPVVEHLESGLVKVAVLEEGLGGRFMARYFWKNQLTDKAEETEWYKEGNYPLAHSDQSVGLMRFERSGVCPYPKAEKYRE</sequence>
<evidence type="ECO:0000313" key="2">
    <source>
        <dbReference type="Proteomes" id="UP000176413"/>
    </source>
</evidence>
<dbReference type="EMBL" id="MFQA01000004">
    <property type="protein sequence ID" value="OGH69351.1"/>
    <property type="molecule type" value="Genomic_DNA"/>
</dbReference>
<gene>
    <name evidence="1" type="ORF">A3D53_01090</name>
</gene>
<comment type="caution">
    <text evidence="1">The sequence shown here is derived from an EMBL/GenBank/DDBJ whole genome shotgun (WGS) entry which is preliminary data.</text>
</comment>
<dbReference type="Proteomes" id="UP000176413">
    <property type="component" value="Unassembled WGS sequence"/>
</dbReference>
<dbReference type="AlphaFoldDB" id="A0A1F6MCI9"/>
<reference evidence="1 2" key="1">
    <citation type="journal article" date="2016" name="Nat. Commun.">
        <title>Thousands of microbial genomes shed light on interconnected biogeochemical processes in an aquifer system.</title>
        <authorList>
            <person name="Anantharaman K."/>
            <person name="Brown C.T."/>
            <person name="Hug L.A."/>
            <person name="Sharon I."/>
            <person name="Castelle C.J."/>
            <person name="Probst A.J."/>
            <person name="Thomas B.C."/>
            <person name="Singh A."/>
            <person name="Wilkins M.J."/>
            <person name="Karaoz U."/>
            <person name="Brodie E.L."/>
            <person name="Williams K.H."/>
            <person name="Hubbard S.S."/>
            <person name="Banfield J.F."/>
        </authorList>
    </citation>
    <scope>NUCLEOTIDE SEQUENCE [LARGE SCALE GENOMIC DNA]</scope>
</reference>
<protein>
    <submittedName>
        <fullName evidence="1">Uncharacterized protein</fullName>
    </submittedName>
</protein>
<name>A0A1F6MCI9_9BACT</name>
<proteinExistence type="predicted"/>
<accession>A0A1F6MCI9</accession>
<organism evidence="1 2">
    <name type="scientific">Candidatus Magasanikbacteria bacterium RIFCSPHIGHO2_02_FULL_45_10</name>
    <dbReference type="NCBI Taxonomy" id="1798679"/>
    <lineage>
        <taxon>Bacteria</taxon>
        <taxon>Candidatus Magasanikiibacteriota</taxon>
    </lineage>
</organism>